<evidence type="ECO:0000259" key="3">
    <source>
        <dbReference type="PROSITE" id="PS51186"/>
    </source>
</evidence>
<evidence type="ECO:0000256" key="2">
    <source>
        <dbReference type="ARBA" id="ARBA00023315"/>
    </source>
</evidence>
<proteinExistence type="predicted"/>
<dbReference type="SUPFAM" id="SSF55729">
    <property type="entry name" value="Acyl-CoA N-acyltransferases (Nat)"/>
    <property type="match status" value="1"/>
</dbReference>
<feature type="domain" description="N-acetyltransferase" evidence="3">
    <location>
        <begin position="1"/>
        <end position="156"/>
    </location>
</feature>
<dbReference type="Pfam" id="PF00583">
    <property type="entry name" value="Acetyltransf_1"/>
    <property type="match status" value="1"/>
</dbReference>
<reference evidence="4" key="1">
    <citation type="journal article" date="2014" name="Int. J. Syst. Evol. Microbiol.">
        <title>Complete genome sequence of Corynebacterium casei LMG S-19264T (=DSM 44701T), isolated from a smear-ripened cheese.</title>
        <authorList>
            <consortium name="US DOE Joint Genome Institute (JGI-PGF)"/>
            <person name="Walter F."/>
            <person name="Albersmeier A."/>
            <person name="Kalinowski J."/>
            <person name="Ruckert C."/>
        </authorList>
    </citation>
    <scope>NUCLEOTIDE SEQUENCE</scope>
    <source>
        <strain evidence="4">CGMCC 1.15760</strain>
    </source>
</reference>
<dbReference type="AlphaFoldDB" id="A0A917G0C3"/>
<keyword evidence="2" id="KW-0012">Acyltransferase</keyword>
<evidence type="ECO:0000313" key="4">
    <source>
        <dbReference type="EMBL" id="GGG16484.1"/>
    </source>
</evidence>
<comment type="caution">
    <text evidence="4">The sequence shown here is derived from an EMBL/GenBank/DDBJ whole genome shotgun (WGS) entry which is preliminary data.</text>
</comment>
<dbReference type="CDD" id="cd04301">
    <property type="entry name" value="NAT_SF"/>
    <property type="match status" value="1"/>
</dbReference>
<evidence type="ECO:0000256" key="1">
    <source>
        <dbReference type="ARBA" id="ARBA00022679"/>
    </source>
</evidence>
<dbReference type="RefSeq" id="WP_188613776.1">
    <property type="nucleotide sequence ID" value="NZ_BMJT01000002.1"/>
</dbReference>
<dbReference type="EMBL" id="BMJT01000002">
    <property type="protein sequence ID" value="GGG16484.1"/>
    <property type="molecule type" value="Genomic_DNA"/>
</dbReference>
<evidence type="ECO:0000313" key="5">
    <source>
        <dbReference type="Proteomes" id="UP000616608"/>
    </source>
</evidence>
<dbReference type="InterPro" id="IPR050680">
    <property type="entry name" value="YpeA/RimI_acetyltransf"/>
</dbReference>
<keyword evidence="1" id="KW-0808">Transferase</keyword>
<dbReference type="InterPro" id="IPR000182">
    <property type="entry name" value="GNAT_dom"/>
</dbReference>
<organism evidence="4 5">
    <name type="scientific">Lysinibacillus alkalisoli</name>
    <dbReference type="NCBI Taxonomy" id="1911548"/>
    <lineage>
        <taxon>Bacteria</taxon>
        <taxon>Bacillati</taxon>
        <taxon>Bacillota</taxon>
        <taxon>Bacilli</taxon>
        <taxon>Bacillales</taxon>
        <taxon>Bacillaceae</taxon>
        <taxon>Lysinibacillus</taxon>
    </lineage>
</organism>
<dbReference type="PANTHER" id="PTHR43420">
    <property type="entry name" value="ACETYLTRANSFERASE"/>
    <property type="match status" value="1"/>
</dbReference>
<dbReference type="Gene3D" id="3.40.630.30">
    <property type="match status" value="1"/>
</dbReference>
<dbReference type="InterPro" id="IPR016181">
    <property type="entry name" value="Acyl_CoA_acyltransferase"/>
</dbReference>
<sequence>MAFLSLQQLPTETATQLWNEAFSDYFVPIRMDEAAFQQRLLAYDLSPQYSTIATVEDDYAGIMLYGIDGDAAWIGGMATMPKYRGYGIARSLVAQAVTQSQALGIKILLLEVIVGNDKAINLYDSTNFKEVNRLGVAQGSLTAYEQVAIRLQETAVEQKHLDLQPQYIPWQTHIKRSPIVVDLFLQEQWLGYLAYQVEKDCIIVHQLVFKEPTQALVEAVITALYEKYGAVVCQLNNFDITTEVYQYLLDLGFEEQLQQIQMKYDM</sequence>
<gene>
    <name evidence="4" type="ORF">GCM10007425_08560</name>
</gene>
<dbReference type="GO" id="GO:0016747">
    <property type="term" value="F:acyltransferase activity, transferring groups other than amino-acyl groups"/>
    <property type="evidence" value="ECO:0007669"/>
    <property type="project" value="InterPro"/>
</dbReference>
<dbReference type="PROSITE" id="PS51186">
    <property type="entry name" value="GNAT"/>
    <property type="match status" value="1"/>
</dbReference>
<dbReference type="PANTHER" id="PTHR43420:SF44">
    <property type="entry name" value="ACETYLTRANSFERASE YPEA"/>
    <property type="match status" value="1"/>
</dbReference>
<name>A0A917G0C3_9BACI</name>
<accession>A0A917G0C3</accession>
<protein>
    <recommendedName>
        <fullName evidence="3">N-acetyltransferase domain-containing protein</fullName>
    </recommendedName>
</protein>
<reference evidence="4" key="2">
    <citation type="submission" date="2020-09" db="EMBL/GenBank/DDBJ databases">
        <authorList>
            <person name="Sun Q."/>
            <person name="Zhou Y."/>
        </authorList>
    </citation>
    <scope>NUCLEOTIDE SEQUENCE</scope>
    <source>
        <strain evidence="4">CGMCC 1.15760</strain>
    </source>
</reference>
<dbReference type="Proteomes" id="UP000616608">
    <property type="component" value="Unassembled WGS sequence"/>
</dbReference>
<keyword evidence="5" id="KW-1185">Reference proteome</keyword>